<evidence type="ECO:0000313" key="3">
    <source>
        <dbReference type="EMBL" id="CAA2629342.1"/>
    </source>
</evidence>
<reference evidence="3 4" key="1">
    <citation type="submission" date="2019-12" db="EMBL/GenBank/DDBJ databases">
        <authorList>
            <person name="Scholz U."/>
            <person name="Mascher M."/>
            <person name="Fiebig A."/>
        </authorList>
    </citation>
    <scope>NUCLEOTIDE SEQUENCE</scope>
</reference>
<dbReference type="Proteomes" id="UP001189122">
    <property type="component" value="Unassembled WGS sequence"/>
</dbReference>
<dbReference type="GO" id="GO:0004489">
    <property type="term" value="F:methylenetetrahydrofolate reductase [NAD(P)H] activity"/>
    <property type="evidence" value="ECO:0007669"/>
    <property type="project" value="TreeGrafter"/>
</dbReference>
<evidence type="ECO:0000259" key="2">
    <source>
        <dbReference type="Pfam" id="PF21895"/>
    </source>
</evidence>
<name>A0A7I8JEL4_SPIIN</name>
<sequence>MGVSSPVSVLQFCKVFKSGLTFLYGPTTNLAWGLSPHVIMEIGEGGSHTLEGEGGEMTTAIHQNPPPSLGSQESLDIHHRRARRSSFLPPSAKRATEGGGPQAKPSFCLSTGRQSKTSADPGTLLASVAAKTMAKNVRRKINTGVLRPKAISPSLLPFSQYRSFSCSLARSLAIFLSRAILVDLGYSLHAASSICQQQYLIEESKISRSLPWRRPTNVFRAKEDIRPIFWANRPRSYIARTGGWDQYPRGRWGDSGNPSYGALTDYQLMRPRSRDKKLHEEWAVPIKSIEDINKRFSSFFLGMLSSSPWFELDSLQPETKIINEQLESINLKGFLTIKSQPAANGEKSHSSSVGQVGRPGGYVYQKAYLEFFCSKEKLDALVEKSKAAPSLTYIAVNKDGQSVSNVGPAEVNAVSWGVFPAKEIIKPTVVDPPSFAVWKDEAFEIWTQVWASFPDSDPS</sequence>
<organism evidence="3">
    <name type="scientific">Spirodela intermedia</name>
    <name type="common">Intermediate duckweed</name>
    <dbReference type="NCBI Taxonomy" id="51605"/>
    <lineage>
        <taxon>Eukaryota</taxon>
        <taxon>Viridiplantae</taxon>
        <taxon>Streptophyta</taxon>
        <taxon>Embryophyta</taxon>
        <taxon>Tracheophyta</taxon>
        <taxon>Spermatophyta</taxon>
        <taxon>Magnoliopsida</taxon>
        <taxon>Liliopsida</taxon>
        <taxon>Araceae</taxon>
        <taxon>Lemnoideae</taxon>
        <taxon>Spirodela</taxon>
    </lineage>
</organism>
<feature type="compositionally biased region" description="Polar residues" evidence="1">
    <location>
        <begin position="108"/>
        <end position="120"/>
    </location>
</feature>
<feature type="region of interest" description="Disordered" evidence="1">
    <location>
        <begin position="57"/>
        <end position="76"/>
    </location>
</feature>
<evidence type="ECO:0000256" key="1">
    <source>
        <dbReference type="SAM" id="MobiDB-lite"/>
    </source>
</evidence>
<dbReference type="PANTHER" id="PTHR45754">
    <property type="entry name" value="METHYLENETETRAHYDROFOLATE REDUCTASE"/>
    <property type="match status" value="1"/>
</dbReference>
<dbReference type="GO" id="GO:0005829">
    <property type="term" value="C:cytosol"/>
    <property type="evidence" value="ECO:0007669"/>
    <property type="project" value="TreeGrafter"/>
</dbReference>
<gene>
    <name evidence="3" type="ORF">SI7747_11014980</name>
</gene>
<feature type="domain" description="MTHFR SAM-binding regulatory" evidence="2">
    <location>
        <begin position="208"/>
        <end position="455"/>
    </location>
</feature>
<dbReference type="GO" id="GO:0035999">
    <property type="term" value="P:tetrahydrofolate interconversion"/>
    <property type="evidence" value="ECO:0007669"/>
    <property type="project" value="TreeGrafter"/>
</dbReference>
<evidence type="ECO:0000313" key="4">
    <source>
        <dbReference type="Proteomes" id="UP001189122"/>
    </source>
</evidence>
<dbReference type="GO" id="GO:0071949">
    <property type="term" value="F:FAD binding"/>
    <property type="evidence" value="ECO:0007669"/>
    <property type="project" value="TreeGrafter"/>
</dbReference>
<dbReference type="GO" id="GO:0009086">
    <property type="term" value="P:methionine biosynthetic process"/>
    <property type="evidence" value="ECO:0007669"/>
    <property type="project" value="TreeGrafter"/>
</dbReference>
<accession>A0A7I8JEL4</accession>
<proteinExistence type="predicted"/>
<dbReference type="InterPro" id="IPR053806">
    <property type="entry name" value="MTHFR_C"/>
</dbReference>
<protein>
    <recommendedName>
        <fullName evidence="2">MTHFR SAM-binding regulatory domain-containing protein</fullName>
    </recommendedName>
</protein>
<dbReference type="Pfam" id="PF21895">
    <property type="entry name" value="MTHFR_C"/>
    <property type="match status" value="1"/>
</dbReference>
<keyword evidence="4" id="KW-1185">Reference proteome</keyword>
<dbReference type="EMBL" id="CACRZD030000011">
    <property type="protein sequence ID" value="CAA6668586.1"/>
    <property type="molecule type" value="Genomic_DNA"/>
</dbReference>
<dbReference type="EMBL" id="LR743598">
    <property type="protein sequence ID" value="CAA2629342.1"/>
    <property type="molecule type" value="Genomic_DNA"/>
</dbReference>
<dbReference type="AlphaFoldDB" id="A0A7I8JEL4"/>
<feature type="region of interest" description="Disordered" evidence="1">
    <location>
        <begin position="83"/>
        <end position="120"/>
    </location>
</feature>
<dbReference type="PANTHER" id="PTHR45754:SF3">
    <property type="entry name" value="METHYLENETETRAHYDROFOLATE REDUCTASE (NADPH)"/>
    <property type="match status" value="1"/>
</dbReference>